<name>A0A2T9YRG9_9FUNG</name>
<feature type="domain" description="GRHL1/CP2 C-terminal" evidence="1">
    <location>
        <begin position="67"/>
        <end position="153"/>
    </location>
</feature>
<gene>
    <name evidence="2" type="ORF">BB561_002192</name>
</gene>
<dbReference type="EMBL" id="MBFR01000071">
    <property type="protein sequence ID" value="PVU94901.1"/>
    <property type="molecule type" value="Genomic_DNA"/>
</dbReference>
<dbReference type="Pfam" id="PF25416">
    <property type="entry name" value="GRHL1_C"/>
    <property type="match status" value="1"/>
</dbReference>
<proteinExistence type="predicted"/>
<dbReference type="Proteomes" id="UP000245383">
    <property type="component" value="Unassembled WGS sequence"/>
</dbReference>
<dbReference type="InterPro" id="IPR057520">
    <property type="entry name" value="GRHL1/CP2_C"/>
</dbReference>
<protein>
    <recommendedName>
        <fullName evidence="1">GRHL1/CP2 C-terminal domain-containing protein</fullName>
    </recommendedName>
</protein>
<accession>A0A2T9YRG9</accession>
<reference evidence="2 3" key="1">
    <citation type="journal article" date="2018" name="MBio">
        <title>Comparative Genomics Reveals the Core Gene Toolbox for the Fungus-Insect Symbiosis.</title>
        <authorList>
            <person name="Wang Y."/>
            <person name="Stata M."/>
            <person name="Wang W."/>
            <person name="Stajich J.E."/>
            <person name="White M.M."/>
            <person name="Moncalvo J.M."/>
        </authorList>
    </citation>
    <scope>NUCLEOTIDE SEQUENCE [LARGE SCALE GENOMIC DNA]</scope>
    <source>
        <strain evidence="2 3">SWE-8-4</strain>
    </source>
</reference>
<dbReference type="AlphaFoldDB" id="A0A2T9YRG9"/>
<sequence>MFSPQHVPNQLLAGCTKLNDHLRTKAASSTDFGIVTLYDKDRSPKKILVEGLDPTFAPQLSRQIPIICLFVKFPNFAKYRAIYLHDLSLNSFLGAILPFLPNSSNNPIYQDIYRVTKSGCCVIFDDAAVLNMKNEQDLILEIENIMNTNRYILKIIY</sequence>
<evidence type="ECO:0000313" key="2">
    <source>
        <dbReference type="EMBL" id="PVU94901.1"/>
    </source>
</evidence>
<evidence type="ECO:0000259" key="1">
    <source>
        <dbReference type="Pfam" id="PF25416"/>
    </source>
</evidence>
<evidence type="ECO:0000313" key="3">
    <source>
        <dbReference type="Proteomes" id="UP000245383"/>
    </source>
</evidence>
<dbReference type="STRING" id="133385.A0A2T9YRG9"/>
<organism evidence="2 3">
    <name type="scientific">Smittium simulii</name>
    <dbReference type="NCBI Taxonomy" id="133385"/>
    <lineage>
        <taxon>Eukaryota</taxon>
        <taxon>Fungi</taxon>
        <taxon>Fungi incertae sedis</taxon>
        <taxon>Zoopagomycota</taxon>
        <taxon>Kickxellomycotina</taxon>
        <taxon>Harpellomycetes</taxon>
        <taxon>Harpellales</taxon>
        <taxon>Legeriomycetaceae</taxon>
        <taxon>Smittium</taxon>
    </lineage>
</organism>
<dbReference type="OrthoDB" id="7680836at2759"/>
<keyword evidence="3" id="KW-1185">Reference proteome</keyword>
<comment type="caution">
    <text evidence="2">The sequence shown here is derived from an EMBL/GenBank/DDBJ whole genome shotgun (WGS) entry which is preliminary data.</text>
</comment>